<dbReference type="AlphaFoldDB" id="A0A2S9GS69"/>
<comment type="caution">
    <text evidence="1">The sequence shown here is derived from an EMBL/GenBank/DDBJ whole genome shotgun (WGS) entry which is preliminary data.</text>
</comment>
<proteinExistence type="predicted"/>
<dbReference type="EMBL" id="PUGF01000064">
    <property type="protein sequence ID" value="PRC90551.1"/>
    <property type="molecule type" value="Genomic_DNA"/>
</dbReference>
<dbReference type="InterPro" id="IPR014449">
    <property type="entry name" value="UCP007050_HI0931"/>
</dbReference>
<evidence type="ECO:0008006" key="3">
    <source>
        <dbReference type="Google" id="ProtNLM"/>
    </source>
</evidence>
<reference evidence="1 2" key="1">
    <citation type="submission" date="2018-02" db="EMBL/GenBank/DDBJ databases">
        <title>Solimicrobium silvestre gen. nov., sp. nov., isolated from alpine forest soil.</title>
        <authorList>
            <person name="Margesin R."/>
            <person name="Albuquerque L."/>
            <person name="Zhang D.-C."/>
            <person name="Froufe H.J.C."/>
            <person name="Severino R."/>
            <person name="Roxo I."/>
            <person name="Egas C."/>
            <person name="Da Costa M.S."/>
        </authorList>
    </citation>
    <scope>NUCLEOTIDE SEQUENCE [LARGE SCALE GENOMIC DNA]</scope>
    <source>
        <strain evidence="1 2">S20-91</strain>
    </source>
</reference>
<dbReference type="OrthoDB" id="5679620at2"/>
<name>A0A2S9GS69_9BURK</name>
<keyword evidence="2" id="KW-1185">Reference proteome</keyword>
<organism evidence="1 2">
    <name type="scientific">Solimicrobium silvestre</name>
    <dbReference type="NCBI Taxonomy" id="2099400"/>
    <lineage>
        <taxon>Bacteria</taxon>
        <taxon>Pseudomonadati</taxon>
        <taxon>Pseudomonadota</taxon>
        <taxon>Betaproteobacteria</taxon>
        <taxon>Burkholderiales</taxon>
        <taxon>Oxalobacteraceae</taxon>
        <taxon>Solimicrobium</taxon>
    </lineage>
</organism>
<accession>A0A2S9GS69</accession>
<gene>
    <name evidence="1" type="ORF">S2091_4742</name>
</gene>
<evidence type="ECO:0000313" key="2">
    <source>
        <dbReference type="Proteomes" id="UP000237839"/>
    </source>
</evidence>
<evidence type="ECO:0000313" key="1">
    <source>
        <dbReference type="EMBL" id="PRC90551.1"/>
    </source>
</evidence>
<protein>
    <recommendedName>
        <fullName evidence="3">DUF2251 domain-containing protein</fullName>
    </recommendedName>
</protein>
<sequence>MTKLRSIQFVTEEKFKFGNETVVEGDAPQGSFTVFFEDDGSTGYFYAVDTVLKEQIIQDALHIYSIGGDMERGKDCVAKIGWSTDSQKALLLIDDRVHAVFDFDERQGYCLTGYPAAPSNNVWSTRGHEWNDEALEKFT</sequence>
<dbReference type="Pfam" id="PF10008">
    <property type="entry name" value="DUF2251"/>
    <property type="match status" value="1"/>
</dbReference>
<dbReference type="Proteomes" id="UP000237839">
    <property type="component" value="Unassembled WGS sequence"/>
</dbReference>
<dbReference type="RefSeq" id="WP_105534449.1">
    <property type="nucleotide sequence ID" value="NZ_PUGF01000064.1"/>
</dbReference>